<feature type="compositionally biased region" description="Polar residues" evidence="1">
    <location>
        <begin position="1"/>
        <end position="17"/>
    </location>
</feature>
<accession>A0A9D4Z030</accession>
<dbReference type="OrthoDB" id="370932at2759"/>
<dbReference type="Proteomes" id="UP001055712">
    <property type="component" value="Unassembled WGS sequence"/>
</dbReference>
<organism evidence="3 4">
    <name type="scientific">Chlorella vulgaris</name>
    <name type="common">Green alga</name>
    <dbReference type="NCBI Taxonomy" id="3077"/>
    <lineage>
        <taxon>Eukaryota</taxon>
        <taxon>Viridiplantae</taxon>
        <taxon>Chlorophyta</taxon>
        <taxon>core chlorophytes</taxon>
        <taxon>Trebouxiophyceae</taxon>
        <taxon>Chlorellales</taxon>
        <taxon>Chlorellaceae</taxon>
        <taxon>Chlorella clade</taxon>
        <taxon>Chlorella</taxon>
    </lineage>
</organism>
<dbReference type="Gene3D" id="4.10.1050.10">
    <property type="entry name" value="At2g23090-like"/>
    <property type="match status" value="1"/>
</dbReference>
<keyword evidence="4" id="KW-1185">Reference proteome</keyword>
<name>A0A9D4Z030_CHLVU</name>
<feature type="region of interest" description="Disordered" evidence="1">
    <location>
        <begin position="1"/>
        <end position="33"/>
    </location>
</feature>
<dbReference type="InterPro" id="IPR026939">
    <property type="entry name" value="ZNF706/At2g23090_sf"/>
</dbReference>
<evidence type="ECO:0000313" key="3">
    <source>
        <dbReference type="EMBL" id="KAI3435691.1"/>
    </source>
</evidence>
<proteinExistence type="predicted"/>
<protein>
    <recommendedName>
        <fullName evidence="2">At2g23090-like zinc-binding domain-containing protein</fullName>
    </recommendedName>
</protein>
<dbReference type="PANTHER" id="PTHR33788:SF1">
    <property type="entry name" value="ZINC-BINDING PROTEIN"/>
    <property type="match status" value="1"/>
</dbReference>
<sequence length="83" mass="8739">MGGGNAQKTAMSRQRNQAAAKKAGGGTSQKDSNAKALSIVCQVCRQSFLCNMTVPKLKEHSDSKHPKVTFADCFPEQAAAAQA</sequence>
<dbReference type="AlphaFoldDB" id="A0A9D4Z030"/>
<comment type="caution">
    <text evidence="3">The sequence shown here is derived from an EMBL/GenBank/DDBJ whole genome shotgun (WGS) entry which is preliminary data.</text>
</comment>
<reference evidence="3" key="2">
    <citation type="submission" date="2020-11" db="EMBL/GenBank/DDBJ databases">
        <authorList>
            <person name="Cecchin M."/>
            <person name="Marcolungo L."/>
            <person name="Rossato M."/>
            <person name="Girolomoni L."/>
            <person name="Cosentino E."/>
            <person name="Cuine S."/>
            <person name="Li-Beisson Y."/>
            <person name="Delledonne M."/>
            <person name="Ballottari M."/>
        </authorList>
    </citation>
    <scope>NUCLEOTIDE SEQUENCE</scope>
    <source>
        <strain evidence="3">211/11P</strain>
        <tissue evidence="3">Whole cell</tissue>
    </source>
</reference>
<evidence type="ECO:0000259" key="2">
    <source>
        <dbReference type="Pfam" id="PF12907"/>
    </source>
</evidence>
<gene>
    <name evidence="3" type="ORF">D9Q98_001749</name>
</gene>
<dbReference type="EMBL" id="SIDB01000002">
    <property type="protein sequence ID" value="KAI3435691.1"/>
    <property type="molecule type" value="Genomic_DNA"/>
</dbReference>
<dbReference type="SUPFAM" id="SSF118359">
    <property type="entry name" value="Expressed protein At2g23090/F21P24.15"/>
    <property type="match status" value="1"/>
</dbReference>
<dbReference type="PANTHER" id="PTHR33788">
    <property type="entry name" value="OS07G0114300 PROTEIN"/>
    <property type="match status" value="1"/>
</dbReference>
<dbReference type="Pfam" id="PF12907">
    <property type="entry name" value="zf-met2"/>
    <property type="match status" value="1"/>
</dbReference>
<evidence type="ECO:0000313" key="4">
    <source>
        <dbReference type="Proteomes" id="UP001055712"/>
    </source>
</evidence>
<evidence type="ECO:0000256" key="1">
    <source>
        <dbReference type="SAM" id="MobiDB-lite"/>
    </source>
</evidence>
<feature type="domain" description="At2g23090-like zinc-binding" evidence="2">
    <location>
        <begin position="41"/>
        <end position="76"/>
    </location>
</feature>
<reference evidence="3" key="1">
    <citation type="journal article" date="2019" name="Plant J.">
        <title>Chlorella vulgaris genome assembly and annotation reveals the molecular basis for metabolic acclimation to high light conditions.</title>
        <authorList>
            <person name="Cecchin M."/>
            <person name="Marcolungo L."/>
            <person name="Rossato M."/>
            <person name="Girolomoni L."/>
            <person name="Cosentino E."/>
            <person name="Cuine S."/>
            <person name="Li-Beisson Y."/>
            <person name="Delledonne M."/>
            <person name="Ballottari M."/>
        </authorList>
    </citation>
    <scope>NUCLEOTIDE SEQUENCE</scope>
    <source>
        <strain evidence="3">211/11P</strain>
    </source>
</reference>
<dbReference type="InterPro" id="IPR039438">
    <property type="entry name" value="At2g23090-like_Znf"/>
</dbReference>
<dbReference type="InterPro" id="IPR039713">
    <property type="entry name" value="At2g23090-like"/>
</dbReference>